<reference evidence="1 2" key="1">
    <citation type="submission" date="2018-04" db="EMBL/GenBank/DDBJ databases">
        <title>Genomic Encyclopedia of Archaeal and Bacterial Type Strains, Phase II (KMG-II): from individual species to whole genera.</title>
        <authorList>
            <person name="Goeker M."/>
        </authorList>
    </citation>
    <scope>NUCLEOTIDE SEQUENCE [LARGE SCALE GENOMIC DNA]</scope>
    <source>
        <strain evidence="1 2">DSM 5822</strain>
    </source>
</reference>
<comment type="caution">
    <text evidence="1">The sequence shown here is derived from an EMBL/GenBank/DDBJ whole genome shotgun (WGS) entry which is preliminary data.</text>
</comment>
<dbReference type="EMBL" id="QAON01000001">
    <property type="protein sequence ID" value="PTQ91291.1"/>
    <property type="molecule type" value="Genomic_DNA"/>
</dbReference>
<evidence type="ECO:0000313" key="2">
    <source>
        <dbReference type="Proteomes" id="UP000244223"/>
    </source>
</evidence>
<accession>A0A2T5J3W7</accession>
<dbReference type="AlphaFoldDB" id="A0A2T5J3W7"/>
<dbReference type="Proteomes" id="UP000244223">
    <property type="component" value="Unassembled WGS sequence"/>
</dbReference>
<protein>
    <submittedName>
        <fullName evidence="1">Uncharacterized protein</fullName>
    </submittedName>
</protein>
<name>A0A2T5J3W7_9GAMM</name>
<gene>
    <name evidence="1" type="ORF">C8N29_101364</name>
</gene>
<organism evidence="1 2">
    <name type="scientific">Agitococcus lubricus</name>
    <dbReference type="NCBI Taxonomy" id="1077255"/>
    <lineage>
        <taxon>Bacteria</taxon>
        <taxon>Pseudomonadati</taxon>
        <taxon>Pseudomonadota</taxon>
        <taxon>Gammaproteobacteria</taxon>
        <taxon>Moraxellales</taxon>
        <taxon>Moraxellaceae</taxon>
        <taxon>Agitococcus</taxon>
    </lineage>
</organism>
<sequence>MDRSNFQQTIYRLSQYVGADVMEIQLPEVTPNFMSASLKIKQQTIYILCSDNQDWAFSQQLQPFKLQFIDHPLLANMLHHLAHIQVYCTSQLNAPFVAQSWMSKHDINYWKPQTLGEALFNWWD</sequence>
<keyword evidence="2" id="KW-1185">Reference proteome</keyword>
<evidence type="ECO:0000313" key="1">
    <source>
        <dbReference type="EMBL" id="PTQ91291.1"/>
    </source>
</evidence>
<proteinExistence type="predicted"/>